<sequence>MNPRSPTGREVKALGDLYEKHRGVWAEILKEFNQSQKQVGGRPRTLEALQKMHKRYVRRVLYEAGKRNVSLAERLRSLLEPYLVRIGQLEVRERRLTIERDKAIGERDEYKEKNEDLRARLKELEHREDPNRIALRVVRARDAMVAHSEPRR</sequence>
<dbReference type="AlphaFoldDB" id="A0A0G1WNH5"/>
<name>A0A0G1WNH5_9BACT</name>
<reference evidence="2 3" key="1">
    <citation type="journal article" date="2015" name="Nature">
        <title>rRNA introns, odd ribosomes, and small enigmatic genomes across a large radiation of phyla.</title>
        <authorList>
            <person name="Brown C.T."/>
            <person name="Hug L.A."/>
            <person name="Thomas B.C."/>
            <person name="Sharon I."/>
            <person name="Castelle C.J."/>
            <person name="Singh A."/>
            <person name="Wilkins M.J."/>
            <person name="Williams K.H."/>
            <person name="Banfield J.F."/>
        </authorList>
    </citation>
    <scope>NUCLEOTIDE SEQUENCE [LARGE SCALE GENOMIC DNA]</scope>
</reference>
<gene>
    <name evidence="2" type="ORF">UY61_C0035G0016</name>
</gene>
<proteinExistence type="predicted"/>
<evidence type="ECO:0000256" key="1">
    <source>
        <dbReference type="SAM" id="Coils"/>
    </source>
</evidence>
<evidence type="ECO:0000313" key="3">
    <source>
        <dbReference type="Proteomes" id="UP000034201"/>
    </source>
</evidence>
<dbReference type="Proteomes" id="UP000034201">
    <property type="component" value="Unassembled WGS sequence"/>
</dbReference>
<protein>
    <submittedName>
        <fullName evidence="2">Uncharacterized protein</fullName>
    </submittedName>
</protein>
<comment type="caution">
    <text evidence="2">The sequence shown here is derived from an EMBL/GenBank/DDBJ whole genome shotgun (WGS) entry which is preliminary data.</text>
</comment>
<keyword evidence="1" id="KW-0175">Coiled coil</keyword>
<dbReference type="EMBL" id="LCQQ01000035">
    <property type="protein sequence ID" value="KKW20398.1"/>
    <property type="molecule type" value="Genomic_DNA"/>
</dbReference>
<feature type="coiled-coil region" evidence="1">
    <location>
        <begin position="100"/>
        <end position="127"/>
    </location>
</feature>
<accession>A0A0G1WNH5</accession>
<organism evidence="2 3">
    <name type="scientific">Candidatus Adlerbacteria bacterium GW2011_GWC1_50_9</name>
    <dbReference type="NCBI Taxonomy" id="1618608"/>
    <lineage>
        <taxon>Bacteria</taxon>
        <taxon>Candidatus Adleribacteriota</taxon>
    </lineage>
</organism>
<evidence type="ECO:0000313" key="2">
    <source>
        <dbReference type="EMBL" id="KKW20398.1"/>
    </source>
</evidence>